<name>A0A068SNI6_NEOGA</name>
<dbReference type="GO" id="GO:0015159">
    <property type="term" value="F:polysaccharide transmembrane transporter activity"/>
    <property type="evidence" value="ECO:0007669"/>
    <property type="project" value="InterPro"/>
</dbReference>
<dbReference type="EMBL" id="HG938353">
    <property type="protein sequence ID" value="CDN47374.1"/>
    <property type="molecule type" value="Genomic_DNA"/>
</dbReference>
<keyword evidence="5" id="KW-1185">Reference proteome</keyword>
<sequence length="394" mass="41670">MVSSLGAVLTLATVAFLSGCTGLPRSGPDPSAVEANATVKAFSAAGNRVGIDYALVDINQSVLARLPKPAGPNLSAGFGSGSSGPPPLTLGIGDVVQVSVFEAQSGGLFIPADAGARPGNYITLPNQTIGRDGTLSVPYANRVKAAGRTVDAVQLDIADRLANRAIEPQVVISTVTSRSMGASVLGDVKQARKIELSPAGERIIDVISEAGGLSVPKEEATVTLQRGGRSITVAYRTLSERPQENIYVQPGDTIFVDRNRRTFLAFGLTGESGRFDFDDSNLSLGEALAKAGGLLDDKAEPQSVLLYRLVERDLLRNIGLDVSRFSARDVPVIFRANLRDPAAFFAVQQFPMQDKDVIYVSTADAVELVKFLSILNSVTASTRDIASSHDVWRN</sequence>
<evidence type="ECO:0000313" key="4">
    <source>
        <dbReference type="EMBL" id="CDN47374.1"/>
    </source>
</evidence>
<dbReference type="PANTHER" id="PTHR33619:SF3">
    <property type="entry name" value="POLYSACCHARIDE EXPORT PROTEIN GFCE-RELATED"/>
    <property type="match status" value="1"/>
</dbReference>
<gene>
    <name evidence="4" type="primary">ctrA</name>
    <name evidence="4" type="ORF">RG540_CH11870</name>
</gene>
<evidence type="ECO:0000256" key="1">
    <source>
        <dbReference type="ARBA" id="ARBA00022729"/>
    </source>
</evidence>
<dbReference type="Pfam" id="PF02563">
    <property type="entry name" value="Poly_export"/>
    <property type="match status" value="1"/>
</dbReference>
<dbReference type="HOGENOM" id="CLU_038343_4_0_5"/>
<evidence type="ECO:0000259" key="3">
    <source>
        <dbReference type="Pfam" id="PF10531"/>
    </source>
</evidence>
<dbReference type="KEGG" id="ngg:RG540_CH11870"/>
<dbReference type="PANTHER" id="PTHR33619">
    <property type="entry name" value="POLYSACCHARIDE EXPORT PROTEIN GFCE-RELATED"/>
    <property type="match status" value="1"/>
</dbReference>
<proteinExistence type="predicted"/>
<accession>A0A068SNI6</accession>
<dbReference type="Pfam" id="PF10531">
    <property type="entry name" value="SLBB"/>
    <property type="match status" value="1"/>
</dbReference>
<dbReference type="InterPro" id="IPR019554">
    <property type="entry name" value="Soluble_ligand-bd"/>
</dbReference>
<keyword evidence="1" id="KW-0732">Signal</keyword>
<dbReference type="PATRIC" id="fig|1028800.3.peg.1205"/>
<dbReference type="Gene3D" id="3.30.1950.10">
    <property type="entry name" value="wza like domain"/>
    <property type="match status" value="1"/>
</dbReference>
<dbReference type="AlphaFoldDB" id="A0A068SNI6"/>
<dbReference type="InterPro" id="IPR003715">
    <property type="entry name" value="Poly_export_N"/>
</dbReference>
<protein>
    <submittedName>
        <fullName evidence="4">Capsule polysaccharide export outer membrane protein CtrA</fullName>
    </submittedName>
</protein>
<dbReference type="OrthoDB" id="7198507at2"/>
<organism evidence="4 5">
    <name type="scientific">Neorhizobium galegae bv. orientalis str. HAMBI 540</name>
    <dbReference type="NCBI Taxonomy" id="1028800"/>
    <lineage>
        <taxon>Bacteria</taxon>
        <taxon>Pseudomonadati</taxon>
        <taxon>Pseudomonadota</taxon>
        <taxon>Alphaproteobacteria</taxon>
        <taxon>Hyphomicrobiales</taxon>
        <taxon>Rhizobiaceae</taxon>
        <taxon>Rhizobium/Agrobacterium group</taxon>
        <taxon>Neorhizobium</taxon>
    </lineage>
</organism>
<dbReference type="Proteomes" id="UP000028181">
    <property type="component" value="Chromosome I"/>
</dbReference>
<reference evidence="5" key="1">
    <citation type="journal article" date="2014" name="BMC Genomics">
        <title>Genome sequencing of two Neorhizobium galegae strains reveals a noeT gene responsible for the unusual acetylation of the nodulation factors.</title>
        <authorList>
            <person name="Osterman J."/>
            <person name="Marsh J."/>
            <person name="Laine P.K."/>
            <person name="Zeng Z."/>
            <person name="Alatalo E."/>
            <person name="Sullivan J.T."/>
            <person name="Young J.P."/>
            <person name="Thomas-Oates J."/>
            <person name="Paulin L."/>
            <person name="Lindstrom K."/>
        </authorList>
    </citation>
    <scope>NUCLEOTIDE SEQUENCE [LARGE SCALE GENOMIC DNA]</scope>
    <source>
        <strain evidence="5">HAMBI 540</strain>
    </source>
</reference>
<dbReference type="eggNOG" id="COG1596">
    <property type="taxonomic scope" value="Bacteria"/>
</dbReference>
<dbReference type="InterPro" id="IPR049712">
    <property type="entry name" value="Poly_export"/>
</dbReference>
<evidence type="ECO:0000259" key="2">
    <source>
        <dbReference type="Pfam" id="PF02563"/>
    </source>
</evidence>
<feature type="domain" description="Soluble ligand binding" evidence="3">
    <location>
        <begin position="184"/>
        <end position="233"/>
    </location>
</feature>
<feature type="domain" description="Polysaccharide export protein N-terminal" evidence="2">
    <location>
        <begin position="85"/>
        <end position="173"/>
    </location>
</feature>
<dbReference type="Gene3D" id="3.10.560.10">
    <property type="entry name" value="Outer membrane lipoprotein wza domain like"/>
    <property type="match status" value="2"/>
</dbReference>
<evidence type="ECO:0000313" key="5">
    <source>
        <dbReference type="Proteomes" id="UP000028181"/>
    </source>
</evidence>